<dbReference type="InterPro" id="IPR009044">
    <property type="entry name" value="ssDNA-bd_transcriptional_reg"/>
</dbReference>
<dbReference type="InterPro" id="IPR045125">
    <property type="entry name" value="Sub1/Tcp4-like"/>
</dbReference>
<proteinExistence type="inferred from homology"/>
<dbReference type="RefSeq" id="XP_002733216.1">
    <property type="nucleotide sequence ID" value="XM_002733170.2"/>
</dbReference>
<dbReference type="Gene3D" id="2.30.31.10">
    <property type="entry name" value="Transcriptional Coactivator Pc4, Chain A"/>
    <property type="match status" value="1"/>
</dbReference>
<keyword evidence="9" id="KW-1185">Reference proteome</keyword>
<dbReference type="GeneID" id="100374866"/>
<dbReference type="Proteomes" id="UP000694865">
    <property type="component" value="Unplaced"/>
</dbReference>
<comment type="similarity">
    <text evidence="2">Belongs to the transcriptional coactivator PC4 family.</text>
</comment>
<dbReference type="Pfam" id="PF02229">
    <property type="entry name" value="PC4"/>
    <property type="match status" value="1"/>
</dbReference>
<evidence type="ECO:0000313" key="9">
    <source>
        <dbReference type="Proteomes" id="UP000694865"/>
    </source>
</evidence>
<name>A0ABM0GMI5_SACKO</name>
<evidence type="ECO:0000256" key="2">
    <source>
        <dbReference type="ARBA" id="ARBA00009001"/>
    </source>
</evidence>
<protein>
    <submittedName>
        <fullName evidence="10">Activated RNA polymerase II transcriptional coactivator p15-like isoform X1</fullName>
    </submittedName>
</protein>
<feature type="domain" description="Transcriptional coactivator p15 (PC4) C-terminal" evidence="8">
    <location>
        <begin position="53"/>
        <end position="103"/>
    </location>
</feature>
<dbReference type="PANTHER" id="PTHR13215">
    <property type="entry name" value="RNA POLYMERASE II TRANSCRIPTIONAL COACTIVATOR"/>
    <property type="match status" value="1"/>
</dbReference>
<keyword evidence="6" id="KW-0539">Nucleus</keyword>
<evidence type="ECO:0000256" key="5">
    <source>
        <dbReference type="ARBA" id="ARBA00023163"/>
    </source>
</evidence>
<gene>
    <name evidence="10" type="primary">LOC100374866</name>
</gene>
<evidence type="ECO:0000313" key="10">
    <source>
        <dbReference type="RefSeq" id="XP_002733216.1"/>
    </source>
</evidence>
<evidence type="ECO:0000256" key="3">
    <source>
        <dbReference type="ARBA" id="ARBA00023015"/>
    </source>
</evidence>
<keyword evidence="3" id="KW-0805">Transcription regulation</keyword>
<keyword evidence="4" id="KW-0238">DNA-binding</keyword>
<sequence>MASRVKSKAIVSSSEGSDSDTEYKPKPKKQKKEEKKTKAPKKNSDDASDDMIALAKMRYVTVRDFKGKVLIDIREYYNDNSGELKPGRKGISLNKEQWDKLKESIGEIDEKIEELS</sequence>
<feature type="region of interest" description="Disordered" evidence="7">
    <location>
        <begin position="1"/>
        <end position="49"/>
    </location>
</feature>
<evidence type="ECO:0000256" key="4">
    <source>
        <dbReference type="ARBA" id="ARBA00023125"/>
    </source>
</evidence>
<evidence type="ECO:0000256" key="6">
    <source>
        <dbReference type="ARBA" id="ARBA00023242"/>
    </source>
</evidence>
<accession>A0ABM0GMI5</accession>
<dbReference type="SUPFAM" id="SSF54447">
    <property type="entry name" value="ssDNA-binding transcriptional regulator domain"/>
    <property type="match status" value="1"/>
</dbReference>
<evidence type="ECO:0000256" key="1">
    <source>
        <dbReference type="ARBA" id="ARBA00004123"/>
    </source>
</evidence>
<organism evidence="9 10">
    <name type="scientific">Saccoglossus kowalevskii</name>
    <name type="common">Acorn worm</name>
    <dbReference type="NCBI Taxonomy" id="10224"/>
    <lineage>
        <taxon>Eukaryota</taxon>
        <taxon>Metazoa</taxon>
        <taxon>Hemichordata</taxon>
        <taxon>Enteropneusta</taxon>
        <taxon>Harrimaniidae</taxon>
        <taxon>Saccoglossus</taxon>
    </lineage>
</organism>
<comment type="subcellular location">
    <subcellularLocation>
        <location evidence="1">Nucleus</location>
    </subcellularLocation>
</comment>
<keyword evidence="5" id="KW-0804">Transcription</keyword>
<reference evidence="10" key="1">
    <citation type="submission" date="2025-08" db="UniProtKB">
        <authorList>
            <consortium name="RefSeq"/>
        </authorList>
    </citation>
    <scope>IDENTIFICATION</scope>
    <source>
        <tissue evidence="10">Testes</tissue>
    </source>
</reference>
<evidence type="ECO:0000259" key="8">
    <source>
        <dbReference type="Pfam" id="PF02229"/>
    </source>
</evidence>
<feature type="compositionally biased region" description="Basic and acidic residues" evidence="7">
    <location>
        <begin position="21"/>
        <end position="45"/>
    </location>
</feature>
<dbReference type="InterPro" id="IPR003173">
    <property type="entry name" value="PC4_C"/>
</dbReference>
<evidence type="ECO:0000256" key="7">
    <source>
        <dbReference type="SAM" id="MobiDB-lite"/>
    </source>
</evidence>